<evidence type="ECO:0000259" key="4">
    <source>
        <dbReference type="SMART" id="SM00363"/>
    </source>
</evidence>
<evidence type="ECO:0000313" key="6">
    <source>
        <dbReference type="Proteomes" id="UP001497512"/>
    </source>
</evidence>
<evidence type="ECO:0000256" key="3">
    <source>
        <dbReference type="PROSITE-ProRule" id="PRU00182"/>
    </source>
</evidence>
<evidence type="ECO:0000256" key="2">
    <source>
        <dbReference type="ARBA" id="ARBA00029460"/>
    </source>
</evidence>
<keyword evidence="1 3" id="KW-0694">RNA-binding</keyword>
<dbReference type="InterPro" id="IPR036986">
    <property type="entry name" value="S4_RNA-bd_sf"/>
</dbReference>
<comment type="similarity">
    <text evidence="2">Belongs to the TlyA family.</text>
</comment>
<dbReference type="Pfam" id="PF01728">
    <property type="entry name" value="FtsJ"/>
    <property type="match status" value="1"/>
</dbReference>
<dbReference type="InterPro" id="IPR004538">
    <property type="entry name" value="Hemolysin_A/TlyA"/>
</dbReference>
<dbReference type="InterPro" id="IPR047048">
    <property type="entry name" value="TlyA"/>
</dbReference>
<dbReference type="CDD" id="cd00165">
    <property type="entry name" value="S4"/>
    <property type="match status" value="1"/>
</dbReference>
<dbReference type="SUPFAM" id="SSF53335">
    <property type="entry name" value="S-adenosyl-L-methionine-dependent methyltransferases"/>
    <property type="match status" value="1"/>
</dbReference>
<dbReference type="Gene3D" id="3.40.50.150">
    <property type="entry name" value="Vaccinia Virus protein VP39"/>
    <property type="match status" value="1"/>
</dbReference>
<sequence length="367" mass="40767">MLVGRGLRSGKAMLQCYLLFPSFSSPHPLCSTSTIRNPWACEHVPDLQHQRSAPEWAVFVGLSRNVSRRKWSQFHNFARRNFESANVETTPRVRKKKCRLDELCMEQYPHYSRTMIQSFILQGKVMVDGKPAAKAGTSVKSSAIIDITAAVPKYVCRAGYKLEAALEQFACDVEGKVALDAGLSTGGFSDCLLQNGVKHIYGVDVGYGQVAERIRTDPRVSVIERTNLRYLPCLPQLVDLVTLDLSFISILLVMPAVCGVMKSNSTLITLIKPQFEAQRFQVGRGGIVRDVAVHKEVLHKVITGVEAFGFACQAWIQSPITGAEGNIEFLACFHRSQVKDTATMNLSVESEKLLCIEELGVDKEEER</sequence>
<keyword evidence="6" id="KW-1185">Reference proteome</keyword>
<evidence type="ECO:0000313" key="5">
    <source>
        <dbReference type="EMBL" id="CAK9223713.1"/>
    </source>
</evidence>
<dbReference type="NCBIfam" id="TIGR00478">
    <property type="entry name" value="tly"/>
    <property type="match status" value="1"/>
</dbReference>
<dbReference type="SUPFAM" id="SSF55174">
    <property type="entry name" value="Alpha-L RNA-binding motif"/>
    <property type="match status" value="1"/>
</dbReference>
<organism evidence="5 6">
    <name type="scientific">Sphagnum troendelagicum</name>
    <dbReference type="NCBI Taxonomy" id="128251"/>
    <lineage>
        <taxon>Eukaryota</taxon>
        <taxon>Viridiplantae</taxon>
        <taxon>Streptophyta</taxon>
        <taxon>Embryophyta</taxon>
        <taxon>Bryophyta</taxon>
        <taxon>Sphagnophytina</taxon>
        <taxon>Sphagnopsida</taxon>
        <taxon>Sphagnales</taxon>
        <taxon>Sphagnaceae</taxon>
        <taxon>Sphagnum</taxon>
    </lineage>
</organism>
<dbReference type="InterPro" id="IPR029063">
    <property type="entry name" value="SAM-dependent_MTases_sf"/>
</dbReference>
<name>A0ABP0UKH5_9BRYO</name>
<gene>
    <name evidence="5" type="ORF">CSSPTR1EN2_LOCUS16969</name>
</gene>
<dbReference type="SMART" id="SM00363">
    <property type="entry name" value="S4"/>
    <property type="match status" value="1"/>
</dbReference>
<dbReference type="InterPro" id="IPR002877">
    <property type="entry name" value="RNA_MeTrfase_FtsJ_dom"/>
</dbReference>
<dbReference type="InterPro" id="IPR002942">
    <property type="entry name" value="S4_RNA-bd"/>
</dbReference>
<dbReference type="PANTHER" id="PTHR32319">
    <property type="entry name" value="BACTERIAL HEMOLYSIN-LIKE PROTEIN"/>
    <property type="match status" value="1"/>
</dbReference>
<proteinExistence type="inferred from homology"/>
<evidence type="ECO:0000256" key="1">
    <source>
        <dbReference type="ARBA" id="ARBA00022884"/>
    </source>
</evidence>
<dbReference type="PANTHER" id="PTHR32319:SF0">
    <property type="entry name" value="BACTERIAL HEMOLYSIN-LIKE PROTEIN"/>
    <property type="match status" value="1"/>
</dbReference>
<dbReference type="EMBL" id="OZ019896">
    <property type="protein sequence ID" value="CAK9223713.1"/>
    <property type="molecule type" value="Genomic_DNA"/>
</dbReference>
<dbReference type="Gene3D" id="3.10.290.10">
    <property type="entry name" value="RNA-binding S4 domain"/>
    <property type="match status" value="1"/>
</dbReference>
<reference evidence="5" key="1">
    <citation type="submission" date="2024-02" db="EMBL/GenBank/DDBJ databases">
        <authorList>
            <consortium name="ELIXIR-Norway"/>
            <consortium name="Elixir Norway"/>
        </authorList>
    </citation>
    <scope>NUCLEOTIDE SEQUENCE</scope>
</reference>
<feature type="domain" description="RNA-binding S4" evidence="4">
    <location>
        <begin position="98"/>
        <end position="163"/>
    </location>
</feature>
<protein>
    <recommendedName>
        <fullName evidence="4">RNA-binding S4 domain-containing protein</fullName>
    </recommendedName>
</protein>
<dbReference type="PROSITE" id="PS50889">
    <property type="entry name" value="S4"/>
    <property type="match status" value="1"/>
</dbReference>
<dbReference type="Proteomes" id="UP001497512">
    <property type="component" value="Chromosome 4"/>
</dbReference>
<dbReference type="Pfam" id="PF01479">
    <property type="entry name" value="S4"/>
    <property type="match status" value="1"/>
</dbReference>
<accession>A0ABP0UKH5</accession>